<dbReference type="InterPro" id="IPR006321">
    <property type="entry name" value="PilT/PilU"/>
</dbReference>
<dbReference type="InterPro" id="IPR003593">
    <property type="entry name" value="AAA+_ATPase"/>
</dbReference>
<accession>A0ABW1VQH7</accession>
<dbReference type="InterPro" id="IPR001482">
    <property type="entry name" value="T2SS/T4SS_dom"/>
</dbReference>
<dbReference type="EMBL" id="JBHSUC010000007">
    <property type="protein sequence ID" value="MFC6361947.1"/>
    <property type="molecule type" value="Genomic_DNA"/>
</dbReference>
<proteinExistence type="inferred from homology"/>
<keyword evidence="5" id="KW-1185">Reference proteome</keyword>
<organism evidence="4 5">
    <name type="scientific">Tatumella punctata</name>
    <dbReference type="NCBI Taxonomy" id="399969"/>
    <lineage>
        <taxon>Bacteria</taxon>
        <taxon>Pseudomonadati</taxon>
        <taxon>Pseudomonadota</taxon>
        <taxon>Gammaproteobacteria</taxon>
        <taxon>Enterobacterales</taxon>
        <taxon>Erwiniaceae</taxon>
        <taxon>Tatumella</taxon>
    </lineage>
</organism>
<dbReference type="InterPro" id="IPR050921">
    <property type="entry name" value="T4SS_GSP_E_ATPase"/>
</dbReference>
<evidence type="ECO:0000256" key="2">
    <source>
        <dbReference type="SAM" id="MobiDB-lite"/>
    </source>
</evidence>
<dbReference type="PROSITE" id="PS00662">
    <property type="entry name" value="T2SP_E"/>
    <property type="match status" value="1"/>
</dbReference>
<name>A0ABW1VQH7_9GAMM</name>
<dbReference type="PANTHER" id="PTHR30486">
    <property type="entry name" value="TWITCHING MOTILITY PROTEIN PILT"/>
    <property type="match status" value="1"/>
</dbReference>
<dbReference type="Pfam" id="PF00437">
    <property type="entry name" value="T2SSE"/>
    <property type="match status" value="1"/>
</dbReference>
<comment type="similarity">
    <text evidence="1">Belongs to the GSP E family.</text>
</comment>
<dbReference type="Gene3D" id="3.40.50.300">
    <property type="entry name" value="P-loop containing nucleotide triphosphate hydrolases"/>
    <property type="match status" value="1"/>
</dbReference>
<reference evidence="5" key="1">
    <citation type="journal article" date="2019" name="Int. J. Syst. Evol. Microbiol.">
        <title>The Global Catalogue of Microorganisms (GCM) 10K type strain sequencing project: providing services to taxonomists for standard genome sequencing and annotation.</title>
        <authorList>
            <consortium name="The Broad Institute Genomics Platform"/>
            <consortium name="The Broad Institute Genome Sequencing Center for Infectious Disease"/>
            <person name="Wu L."/>
            <person name="Ma J."/>
        </authorList>
    </citation>
    <scope>NUCLEOTIDE SEQUENCE [LARGE SCALE GENOMIC DNA]</scope>
    <source>
        <strain evidence="5">CGMCC 4.1530</strain>
    </source>
</reference>
<protein>
    <submittedName>
        <fullName evidence="4">Type IV pilus twitching motility protein PilT</fullName>
    </submittedName>
</protein>
<sequence length="344" mass="37517">MELDEIIERSVKHNASDLHLCCGHLPWWRCQGRLVSPPDLPVISEKQLAIFCQRWLNSSQQQLLHREGHCDAGLTLASGLRLRVCVFRQQSGLSLALRLLRPQIPSMESLGLPPVSYRLIEKQAGLILVCGATGCGKSTSMAAMIAEINRRRGLHIITLEDPVEYLHHSTGCLIQQRQAGADFSSFHQGLIAALRQDPDIIMIGELRDHQTIRHALMAAETGHLVLSTLHTVTAAQAPERLTDSFPAAEKNQVRAQLAGCLSAVIAQRLTESDTRPGQLRAVFEVLINTPAVASVIREGRMHQLPGIIQTGAEAGMQSFPPPQGRGFSDTGGLLSGDRQAITGD</sequence>
<dbReference type="SMART" id="SM00382">
    <property type="entry name" value="AAA"/>
    <property type="match status" value="1"/>
</dbReference>
<evidence type="ECO:0000313" key="4">
    <source>
        <dbReference type="EMBL" id="MFC6361947.1"/>
    </source>
</evidence>
<gene>
    <name evidence="4" type="ORF">ACFP73_07520</name>
</gene>
<dbReference type="PANTHER" id="PTHR30486:SF6">
    <property type="entry name" value="TYPE IV PILUS RETRACTATION ATPASE PILT"/>
    <property type="match status" value="1"/>
</dbReference>
<dbReference type="Gene3D" id="3.30.450.90">
    <property type="match status" value="1"/>
</dbReference>
<feature type="region of interest" description="Disordered" evidence="2">
    <location>
        <begin position="313"/>
        <end position="344"/>
    </location>
</feature>
<feature type="domain" description="Bacterial type II secretion system protein E" evidence="3">
    <location>
        <begin position="194"/>
        <end position="208"/>
    </location>
</feature>
<dbReference type="NCBIfam" id="TIGR01420">
    <property type="entry name" value="pilT_fam"/>
    <property type="match status" value="1"/>
</dbReference>
<dbReference type="InterPro" id="IPR027417">
    <property type="entry name" value="P-loop_NTPase"/>
</dbReference>
<comment type="caution">
    <text evidence="4">The sequence shown here is derived from an EMBL/GenBank/DDBJ whole genome shotgun (WGS) entry which is preliminary data.</text>
</comment>
<dbReference type="SUPFAM" id="SSF52540">
    <property type="entry name" value="P-loop containing nucleoside triphosphate hydrolases"/>
    <property type="match status" value="1"/>
</dbReference>
<dbReference type="Proteomes" id="UP001596215">
    <property type="component" value="Unassembled WGS sequence"/>
</dbReference>
<evidence type="ECO:0000259" key="3">
    <source>
        <dbReference type="PROSITE" id="PS00662"/>
    </source>
</evidence>
<evidence type="ECO:0000313" key="5">
    <source>
        <dbReference type="Proteomes" id="UP001596215"/>
    </source>
</evidence>
<dbReference type="CDD" id="cd01131">
    <property type="entry name" value="PilT"/>
    <property type="match status" value="1"/>
</dbReference>
<dbReference type="RefSeq" id="WP_212708951.1">
    <property type="nucleotide sequence ID" value="NZ_BAAAFW010000094.1"/>
</dbReference>
<evidence type="ECO:0000256" key="1">
    <source>
        <dbReference type="ARBA" id="ARBA00006611"/>
    </source>
</evidence>